<feature type="binding site" evidence="8">
    <location>
        <begin position="104"/>
        <end position="111"/>
    </location>
    <ligand>
        <name>ATP</name>
        <dbReference type="ChEBI" id="CHEBI:30616"/>
    </ligand>
</feature>
<keyword evidence="3 8" id="KW-0479">Metal-binding</keyword>
<dbReference type="GO" id="GO:0046872">
    <property type="term" value="F:metal ion binding"/>
    <property type="evidence" value="ECO:0007669"/>
    <property type="project" value="UniProtKB-KW"/>
</dbReference>
<comment type="caution">
    <text evidence="10">The sequence shown here is derived from an EMBL/GenBank/DDBJ whole genome shotgun (WGS) entry which is preliminary data.</text>
</comment>
<keyword evidence="8" id="KW-0378">Hydrolase</keyword>
<name>A0A2W5GVR9_9SPHI</name>
<dbReference type="Pfam" id="PF10609">
    <property type="entry name" value="ParA"/>
    <property type="match status" value="1"/>
</dbReference>
<protein>
    <recommendedName>
        <fullName evidence="8">Iron-sulfur cluster carrier protein</fullName>
    </recommendedName>
</protein>
<keyword evidence="6 8" id="KW-0408">Iron</keyword>
<dbReference type="GO" id="GO:0051539">
    <property type="term" value="F:4 iron, 4 sulfur cluster binding"/>
    <property type="evidence" value="ECO:0007669"/>
    <property type="project" value="TreeGrafter"/>
</dbReference>
<gene>
    <name evidence="10" type="ORF">DI598_06695</name>
</gene>
<dbReference type="GO" id="GO:0140663">
    <property type="term" value="F:ATP-dependent FeS chaperone activity"/>
    <property type="evidence" value="ECO:0007669"/>
    <property type="project" value="InterPro"/>
</dbReference>
<dbReference type="Gene3D" id="3.30.300.130">
    <property type="entry name" value="Fe-S cluster assembly (FSCA)"/>
    <property type="match status" value="1"/>
</dbReference>
<evidence type="ECO:0000259" key="9">
    <source>
        <dbReference type="Pfam" id="PF01883"/>
    </source>
</evidence>
<dbReference type="PROSITE" id="PS01215">
    <property type="entry name" value="MRP"/>
    <property type="match status" value="1"/>
</dbReference>
<dbReference type="SUPFAM" id="SSF117916">
    <property type="entry name" value="Fe-S cluster assembly (FSCA) domain-like"/>
    <property type="match status" value="1"/>
</dbReference>
<comment type="subunit">
    <text evidence="8">Homodimer.</text>
</comment>
<dbReference type="SUPFAM" id="SSF52540">
    <property type="entry name" value="P-loop containing nucleoside triphosphate hydrolases"/>
    <property type="match status" value="1"/>
</dbReference>
<dbReference type="InterPro" id="IPR033756">
    <property type="entry name" value="YlxH/NBP35"/>
</dbReference>
<dbReference type="CDD" id="cd02037">
    <property type="entry name" value="Mrp_NBP35"/>
    <property type="match status" value="1"/>
</dbReference>
<dbReference type="GO" id="GO:0005524">
    <property type="term" value="F:ATP binding"/>
    <property type="evidence" value="ECO:0007669"/>
    <property type="project" value="UniProtKB-UniRule"/>
</dbReference>
<keyword evidence="4 8" id="KW-0547">Nucleotide-binding</keyword>
<dbReference type="InterPro" id="IPR002744">
    <property type="entry name" value="MIP18-like"/>
</dbReference>
<dbReference type="GO" id="GO:0016887">
    <property type="term" value="F:ATP hydrolysis activity"/>
    <property type="evidence" value="ECO:0007669"/>
    <property type="project" value="UniProtKB-UniRule"/>
</dbReference>
<organism evidence="10 11">
    <name type="scientific">Pseudopedobacter saltans</name>
    <dbReference type="NCBI Taxonomy" id="151895"/>
    <lineage>
        <taxon>Bacteria</taxon>
        <taxon>Pseudomonadati</taxon>
        <taxon>Bacteroidota</taxon>
        <taxon>Sphingobacteriia</taxon>
        <taxon>Sphingobacteriales</taxon>
        <taxon>Sphingobacteriaceae</taxon>
        <taxon>Pseudopedobacter</taxon>
    </lineage>
</organism>
<dbReference type="InterPro" id="IPR034904">
    <property type="entry name" value="FSCA_dom_sf"/>
</dbReference>
<dbReference type="FunFam" id="3.40.50.300:FF:001119">
    <property type="entry name" value="Iron-sulfur cluster carrier protein"/>
    <property type="match status" value="1"/>
</dbReference>
<evidence type="ECO:0000256" key="2">
    <source>
        <dbReference type="ARBA" id="ARBA00008205"/>
    </source>
</evidence>
<dbReference type="PANTHER" id="PTHR42961">
    <property type="entry name" value="IRON-SULFUR PROTEIN NUBPL"/>
    <property type="match status" value="1"/>
</dbReference>
<dbReference type="InterPro" id="IPR000808">
    <property type="entry name" value="Mrp-like_CS"/>
</dbReference>
<evidence type="ECO:0000256" key="3">
    <source>
        <dbReference type="ARBA" id="ARBA00022723"/>
    </source>
</evidence>
<comment type="similarity">
    <text evidence="8">Belongs to the Mrp/NBP35 ATP-binding proteins family.</text>
</comment>
<dbReference type="InterPro" id="IPR044304">
    <property type="entry name" value="NUBPL-like"/>
</dbReference>
<evidence type="ECO:0000256" key="4">
    <source>
        <dbReference type="ARBA" id="ARBA00022741"/>
    </source>
</evidence>
<evidence type="ECO:0000313" key="10">
    <source>
        <dbReference type="EMBL" id="PZP49946.1"/>
    </source>
</evidence>
<dbReference type="Pfam" id="PF01883">
    <property type="entry name" value="FeS_assembly_P"/>
    <property type="match status" value="1"/>
</dbReference>
<dbReference type="PANTHER" id="PTHR42961:SF2">
    <property type="entry name" value="IRON-SULFUR PROTEIN NUBPL"/>
    <property type="match status" value="1"/>
</dbReference>
<dbReference type="InterPro" id="IPR027417">
    <property type="entry name" value="P-loop_NTPase"/>
</dbReference>
<evidence type="ECO:0000256" key="5">
    <source>
        <dbReference type="ARBA" id="ARBA00022840"/>
    </source>
</evidence>
<dbReference type="InterPro" id="IPR019591">
    <property type="entry name" value="Mrp/NBP35_ATP-bd"/>
</dbReference>
<sequence length="364" mass="39361">MTEAEILKALSNVEDPDFKKDIVSLNMVKDLVIEGDNVSFTLVLTTPACPMKDMFETTSTNAIRLLVNKNAQVNINFTSNTSTPRVDSHQLLPGVKNVIAVVSGKGGVGKSTISANLAMALAKGGAKVGLMDADIYGPSVPIMFGIRGERPKMTSINDKAYIVPLEKYGIKLLSIGLLVDERQAVVWRGPMVSSAIRQFITDVSWGELDYLIIDMPPGTGDIHLTIMQTVPVTGVVIVTTPQDVALADAKKGIAMFGQAQIDVPILGLVENMSYFTPAELPENKYYIFGKDGGKKLASEYDLELLGQIPIVQSIREGGDKGLPAMDGEDEIVRKAFAEFAGNTARQIAIRNINHKPTKKVEVVE</sequence>
<comment type="similarity">
    <text evidence="1">In the N-terminal section; belongs to the MIP18 family.</text>
</comment>
<feature type="domain" description="MIP18 family-like" evidence="9">
    <location>
        <begin position="3"/>
        <end position="73"/>
    </location>
</feature>
<dbReference type="EMBL" id="QFOI01000088">
    <property type="protein sequence ID" value="PZP49946.1"/>
    <property type="molecule type" value="Genomic_DNA"/>
</dbReference>
<dbReference type="GO" id="GO:0016226">
    <property type="term" value="P:iron-sulfur cluster assembly"/>
    <property type="evidence" value="ECO:0007669"/>
    <property type="project" value="InterPro"/>
</dbReference>
<evidence type="ECO:0000256" key="6">
    <source>
        <dbReference type="ARBA" id="ARBA00023004"/>
    </source>
</evidence>
<dbReference type="Gene3D" id="3.40.50.300">
    <property type="entry name" value="P-loop containing nucleotide triphosphate hydrolases"/>
    <property type="match status" value="1"/>
</dbReference>
<dbReference type="AlphaFoldDB" id="A0A2W5GVR9"/>
<evidence type="ECO:0000256" key="1">
    <source>
        <dbReference type="ARBA" id="ARBA00007352"/>
    </source>
</evidence>
<evidence type="ECO:0000313" key="11">
    <source>
        <dbReference type="Proteomes" id="UP000249645"/>
    </source>
</evidence>
<proteinExistence type="inferred from homology"/>
<comment type="function">
    <text evidence="8">Binds and transfers iron-sulfur (Fe-S) clusters to target apoproteins. Can hydrolyze ATP.</text>
</comment>
<dbReference type="HAMAP" id="MF_02040">
    <property type="entry name" value="Mrp_NBP35"/>
    <property type="match status" value="1"/>
</dbReference>
<evidence type="ECO:0000256" key="8">
    <source>
        <dbReference type="HAMAP-Rule" id="MF_02040"/>
    </source>
</evidence>
<dbReference type="Proteomes" id="UP000249645">
    <property type="component" value="Unassembled WGS sequence"/>
</dbReference>
<keyword evidence="5 8" id="KW-0067">ATP-binding</keyword>
<comment type="similarity">
    <text evidence="2">In the C-terminal section; belongs to the Mrp/NBP35 ATP-binding proteins family.</text>
</comment>
<accession>A0A2W5GVR9</accession>
<reference evidence="10 11" key="1">
    <citation type="submission" date="2017-11" db="EMBL/GenBank/DDBJ databases">
        <title>Infants hospitalized years apart are colonized by the same room-sourced microbial strains.</title>
        <authorList>
            <person name="Brooks B."/>
            <person name="Olm M.R."/>
            <person name="Firek B.A."/>
            <person name="Baker R."/>
            <person name="Thomas B.C."/>
            <person name="Morowitz M.J."/>
            <person name="Banfield J.F."/>
        </authorList>
    </citation>
    <scope>NUCLEOTIDE SEQUENCE [LARGE SCALE GENOMIC DNA]</scope>
    <source>
        <strain evidence="10">S2_009_000_R2_76</strain>
    </source>
</reference>
<keyword evidence="7 8" id="KW-0411">Iron-sulfur</keyword>
<evidence type="ECO:0000256" key="7">
    <source>
        <dbReference type="ARBA" id="ARBA00023014"/>
    </source>
</evidence>